<sequence length="101" mass="12050">MDFLFRRKENKILLLDRVLTERRTWQSVRLQHETRVYGEGCWLCLGLPTLTYRGRALLIVIIVSPVKSEKTVFPWNILWHILGNNGCHFDPVRLKTKETWE</sequence>
<accession>A0A0L8G9S7</accession>
<proteinExistence type="predicted"/>
<reference evidence="1" key="1">
    <citation type="submission" date="2015-07" db="EMBL/GenBank/DDBJ databases">
        <title>MeaNS - Measles Nucleotide Surveillance Program.</title>
        <authorList>
            <person name="Tran T."/>
            <person name="Druce J."/>
        </authorList>
    </citation>
    <scope>NUCLEOTIDE SEQUENCE</scope>
    <source>
        <strain evidence="1">UCB-OBI-ISO-001</strain>
        <tissue evidence="1">Gonad</tissue>
    </source>
</reference>
<dbReference type="AlphaFoldDB" id="A0A0L8G9S7"/>
<organism evidence="1">
    <name type="scientific">Octopus bimaculoides</name>
    <name type="common">California two-spotted octopus</name>
    <dbReference type="NCBI Taxonomy" id="37653"/>
    <lineage>
        <taxon>Eukaryota</taxon>
        <taxon>Metazoa</taxon>
        <taxon>Spiralia</taxon>
        <taxon>Lophotrochozoa</taxon>
        <taxon>Mollusca</taxon>
        <taxon>Cephalopoda</taxon>
        <taxon>Coleoidea</taxon>
        <taxon>Octopodiformes</taxon>
        <taxon>Octopoda</taxon>
        <taxon>Incirrata</taxon>
        <taxon>Octopodidae</taxon>
        <taxon>Octopus</taxon>
    </lineage>
</organism>
<name>A0A0L8G9S7_OCTBM</name>
<dbReference type="EMBL" id="KQ423077">
    <property type="protein sequence ID" value="KOF73628.1"/>
    <property type="molecule type" value="Genomic_DNA"/>
</dbReference>
<protein>
    <submittedName>
        <fullName evidence="1">Uncharacterized protein</fullName>
    </submittedName>
</protein>
<evidence type="ECO:0000313" key="1">
    <source>
        <dbReference type="EMBL" id="KOF73628.1"/>
    </source>
</evidence>
<gene>
    <name evidence="1" type="ORF">OCBIM_22037605mg</name>
</gene>